<organism evidence="1 2">
    <name type="scientific">Ochrobactrum soli</name>
    <dbReference type="NCBI Taxonomy" id="2448455"/>
    <lineage>
        <taxon>Bacteria</taxon>
        <taxon>Pseudomonadati</taxon>
        <taxon>Pseudomonadota</taxon>
        <taxon>Alphaproteobacteria</taxon>
        <taxon>Hyphomicrobiales</taxon>
        <taxon>Brucellaceae</taxon>
        <taxon>Brucella/Ochrobactrum group</taxon>
        <taxon>Ochrobactrum</taxon>
    </lineage>
</organism>
<name>A0A2P9HHW4_9HYPH</name>
<dbReference type="RefSeq" id="WP_109367577.1">
    <property type="nucleotide sequence ID" value="NZ_OOFM01000004.1"/>
</dbReference>
<sequence length="68" mass="7628">MNPQERLVQAINDATALSLIIGDLFDKDDVRQDFLARQLISATERMNRALAAWQKELSEDGEPEQVAA</sequence>
<dbReference type="Proteomes" id="UP000246073">
    <property type="component" value="Unassembled WGS sequence"/>
</dbReference>
<dbReference type="EMBL" id="OOFM01000004">
    <property type="protein sequence ID" value="SPL63692.1"/>
    <property type="molecule type" value="Genomic_DNA"/>
</dbReference>
<accession>A0A2P9HHW4</accession>
<evidence type="ECO:0000313" key="1">
    <source>
        <dbReference type="EMBL" id="SPL63692.1"/>
    </source>
</evidence>
<dbReference type="AlphaFoldDB" id="A0A2P9HHW4"/>
<protein>
    <submittedName>
        <fullName evidence="1">Uncharacterized protein</fullName>
    </submittedName>
</protein>
<reference evidence="2" key="1">
    <citation type="submission" date="2017-12" db="EMBL/GenBank/DDBJ databases">
        <authorList>
            <person name="Diaz M."/>
        </authorList>
    </citation>
    <scope>NUCLEOTIDE SEQUENCE [LARGE SCALE GENOMIC DNA]</scope>
    <source>
        <strain evidence="2">FI11154</strain>
    </source>
</reference>
<evidence type="ECO:0000313" key="2">
    <source>
        <dbReference type="Proteomes" id="UP000246073"/>
    </source>
</evidence>
<gene>
    <name evidence="1" type="ORF">OHAE_3624</name>
</gene>
<proteinExistence type="predicted"/>